<name>A0ABP1NYX5_XYLVO</name>
<evidence type="ECO:0000256" key="1">
    <source>
        <dbReference type="SAM" id="MobiDB-lite"/>
    </source>
</evidence>
<evidence type="ECO:0000256" key="2">
    <source>
        <dbReference type="SAM" id="Phobius"/>
    </source>
</evidence>
<reference evidence="3 4" key="1">
    <citation type="submission" date="2024-08" db="EMBL/GenBank/DDBJ databases">
        <authorList>
            <person name="Will J Nash"/>
            <person name="Angela Man"/>
            <person name="Seanna McTaggart"/>
            <person name="Kendall Baker"/>
            <person name="Tom Barker"/>
            <person name="Leah Catchpole"/>
            <person name="Alex Durrant"/>
            <person name="Karim Gharbi"/>
            <person name="Naomi Irish"/>
            <person name="Gemy Kaithakottil"/>
            <person name="Debby Ku"/>
            <person name="Aaliyah Providence"/>
            <person name="Felix Shaw"/>
            <person name="David Swarbreck"/>
            <person name="Chris Watkins"/>
            <person name="Ann M. McCartney"/>
            <person name="Giulio Formenti"/>
            <person name="Alice Mouton"/>
            <person name="Noel Vella"/>
            <person name="Bjorn M von Reumont"/>
            <person name="Adriana Vella"/>
            <person name="Wilfried Haerty"/>
        </authorList>
    </citation>
    <scope>NUCLEOTIDE SEQUENCE [LARGE SCALE GENOMIC DNA]</scope>
</reference>
<keyword evidence="4" id="KW-1185">Reference proteome</keyword>
<sequence length="536" mass="59989">MQRWLLALDEPASNPCSNSVINYKPPGAAVATALAVSGGNHPNPDSEATKLSSHLPNDRYVCNADNLYAVPRIDLHEIEWIEADSLEADVSRFVAGSSTATTTTTQNNPKRCYRTSTSSGYSSHSPPLSAGSYSCYASAVPGQSFIRGVPLTMKNQFSGGLAVIHESEAIPRPIWPTTLPGSRELYHNDENPEYDTLYACCGCGCAYTYSYCDWDYEKSVAGTSAHDVLLELSQTLNSVIEGKNAMTPEEILHNISHKVAQGIGLKGGLYEYVYHNSFLSSKRSFINDKNSCLLNCNKNSSSKINPVNSKLYNNTRQFYLHNPWYTCLCTCEYTKKFLWSSKNDEQTETCDKKRGKKEDSPVVLLVDNHCQGTNSEPTLQNNKTVTESYVCKCSNRLNSHDKKMQNMYPNHCIKSDTKEMVNTNEDTMQNPNKVIPNEPEYTMQLECSDGDSFKKSIIFSTTKNNWDYRMRGFAGDLDFTLDVSRAERLGRTIAKAKRKRQWCRTLTAFFGLVFFVLSVVIVSLTVTRGRKIFGSM</sequence>
<comment type="caution">
    <text evidence="3">The sequence shown here is derived from an EMBL/GenBank/DDBJ whole genome shotgun (WGS) entry which is preliminary data.</text>
</comment>
<feature type="transmembrane region" description="Helical" evidence="2">
    <location>
        <begin position="506"/>
        <end position="526"/>
    </location>
</feature>
<accession>A0ABP1NYX5</accession>
<evidence type="ECO:0000313" key="4">
    <source>
        <dbReference type="Proteomes" id="UP001642520"/>
    </source>
</evidence>
<keyword evidence="2" id="KW-0812">Transmembrane</keyword>
<evidence type="ECO:0000313" key="3">
    <source>
        <dbReference type="EMBL" id="CAL7946243.1"/>
    </source>
</evidence>
<dbReference type="Proteomes" id="UP001642520">
    <property type="component" value="Unassembled WGS sequence"/>
</dbReference>
<feature type="region of interest" description="Disordered" evidence="1">
    <location>
        <begin position="98"/>
        <end position="118"/>
    </location>
</feature>
<gene>
    <name evidence="3" type="ORF">XYLVIOL_LOCUS7679</name>
</gene>
<protein>
    <submittedName>
        <fullName evidence="3">Uncharacterized protein</fullName>
    </submittedName>
</protein>
<organism evidence="3 4">
    <name type="scientific">Xylocopa violacea</name>
    <name type="common">Violet carpenter bee</name>
    <name type="synonym">Apis violacea</name>
    <dbReference type="NCBI Taxonomy" id="135666"/>
    <lineage>
        <taxon>Eukaryota</taxon>
        <taxon>Metazoa</taxon>
        <taxon>Ecdysozoa</taxon>
        <taxon>Arthropoda</taxon>
        <taxon>Hexapoda</taxon>
        <taxon>Insecta</taxon>
        <taxon>Pterygota</taxon>
        <taxon>Neoptera</taxon>
        <taxon>Endopterygota</taxon>
        <taxon>Hymenoptera</taxon>
        <taxon>Apocrita</taxon>
        <taxon>Aculeata</taxon>
        <taxon>Apoidea</taxon>
        <taxon>Anthophila</taxon>
        <taxon>Apidae</taxon>
        <taxon>Xylocopa</taxon>
        <taxon>Xylocopa</taxon>
    </lineage>
</organism>
<proteinExistence type="predicted"/>
<keyword evidence="2" id="KW-0472">Membrane</keyword>
<keyword evidence="2" id="KW-1133">Transmembrane helix</keyword>
<dbReference type="EMBL" id="CAXAJV020001294">
    <property type="protein sequence ID" value="CAL7946243.1"/>
    <property type="molecule type" value="Genomic_DNA"/>
</dbReference>